<dbReference type="Proteomes" id="UP000015361">
    <property type="component" value="Unassembled WGS sequence"/>
</dbReference>
<organism evidence="1 2">
    <name type="scientific">Lactococcus lactis subsp. lactis A12</name>
    <dbReference type="NCBI Taxonomy" id="1137134"/>
    <lineage>
        <taxon>Bacteria</taxon>
        <taxon>Bacillati</taxon>
        <taxon>Bacillota</taxon>
        <taxon>Bacilli</taxon>
        <taxon>Lactobacillales</taxon>
        <taxon>Streptococcaceae</taxon>
        <taxon>Lactococcus</taxon>
    </lineage>
</organism>
<comment type="caution">
    <text evidence="1">The sequence shown here is derived from an EMBL/GenBank/DDBJ whole genome shotgun (WGS) entry which is preliminary data.</text>
</comment>
<gene>
    <name evidence="1" type="primary">met</name>
    <name evidence="1" type="ORF">O9U_11330</name>
</gene>
<protein>
    <submittedName>
        <fullName evidence="1">Phage protein, putative C5-methylase</fullName>
    </submittedName>
</protein>
<dbReference type="InterPro" id="IPR029063">
    <property type="entry name" value="SAM-dependent_MTases_sf"/>
</dbReference>
<dbReference type="GO" id="GO:0032259">
    <property type="term" value="P:methylation"/>
    <property type="evidence" value="ECO:0007669"/>
    <property type="project" value="UniProtKB-KW"/>
</dbReference>
<evidence type="ECO:0000313" key="2">
    <source>
        <dbReference type="Proteomes" id="UP000015361"/>
    </source>
</evidence>
<dbReference type="GO" id="GO:0008168">
    <property type="term" value="F:methyltransferase activity"/>
    <property type="evidence" value="ECO:0007669"/>
    <property type="project" value="UniProtKB-KW"/>
</dbReference>
<dbReference type="SUPFAM" id="SSF53335">
    <property type="entry name" value="S-adenosyl-L-methionine-dependent methyltransferases"/>
    <property type="match status" value="1"/>
</dbReference>
<dbReference type="EMBL" id="CBLU010000005">
    <property type="protein sequence ID" value="CDG03740.1"/>
    <property type="molecule type" value="Genomic_DNA"/>
</dbReference>
<dbReference type="RefSeq" id="WP_021721960.1">
    <property type="nucleotide sequence ID" value="NZ_CBLU010000005.1"/>
</dbReference>
<accession>S6EQZ5</accession>
<dbReference type="AlphaFoldDB" id="S6EQZ5"/>
<evidence type="ECO:0000313" key="1">
    <source>
        <dbReference type="EMBL" id="CDG03740.1"/>
    </source>
</evidence>
<dbReference type="Gene3D" id="3.40.50.150">
    <property type="entry name" value="Vaccinia Virus protein VP39"/>
    <property type="match status" value="1"/>
</dbReference>
<sequence>MKPVIWALFDSGNGCYLQAVKAYFKEDFEIYAIGLDIEQKHHHFITLDLADKSGLFGEEPLFQTLNQLPPPTIILASPPCESWSNANNIKDGSIYWKRPVVRNLFGEGRTKDFALVPKREFYQKTQNWVSRPSYTRMVLSRMNGELCAFNTMRIIKHYRPLVFVIENPATSQLWRYYREILNFNGMKNIACYNDYDEAFSQKPTCFYSNLDLCLKVPQYRQALYTIGSGHKVKKRHQKMISGYNKRSNIPLLLIKDILTACLRKIESEEK</sequence>
<proteinExistence type="predicted"/>
<name>S6EQZ5_LACLL</name>
<reference evidence="1 2" key="1">
    <citation type="journal article" date="2013" name="Appl. Environ. Microbiol.">
        <title>The Carbohydrate Metabolism Signature of Lactococcus lactis Strain A12 Reveals Its Sourdough Ecosystem Origin.</title>
        <authorList>
            <person name="Passerini D."/>
            <person name="Coddeville M."/>
            <person name="Le Bourgeois P."/>
            <person name="Loubiere P."/>
            <person name="Ritzenthaler P."/>
            <person name="Fontagne-Faucher C."/>
            <person name="Daveran-Mingot M.L."/>
            <person name="Cocaign-Bousquet M."/>
        </authorList>
    </citation>
    <scope>NUCLEOTIDE SEQUENCE [LARGE SCALE GENOMIC DNA]</scope>
    <source>
        <strain evidence="1 2">A12</strain>
    </source>
</reference>